<evidence type="ECO:0000313" key="10">
    <source>
        <dbReference type="Proteomes" id="UP000298138"/>
    </source>
</evidence>
<feature type="region of interest" description="Disordered" evidence="6">
    <location>
        <begin position="418"/>
        <end position="482"/>
    </location>
</feature>
<keyword evidence="3 7" id="KW-1133">Transmembrane helix</keyword>
<feature type="compositionally biased region" description="Polar residues" evidence="6">
    <location>
        <begin position="464"/>
        <end position="474"/>
    </location>
</feature>
<feature type="transmembrane region" description="Helical" evidence="7">
    <location>
        <begin position="61"/>
        <end position="90"/>
    </location>
</feature>
<dbReference type="STRING" id="341454.A0A4S2N626"/>
<organism evidence="9 10">
    <name type="scientific">Ascodesmis nigricans</name>
    <dbReference type="NCBI Taxonomy" id="341454"/>
    <lineage>
        <taxon>Eukaryota</taxon>
        <taxon>Fungi</taxon>
        <taxon>Dikarya</taxon>
        <taxon>Ascomycota</taxon>
        <taxon>Pezizomycotina</taxon>
        <taxon>Pezizomycetes</taxon>
        <taxon>Pezizales</taxon>
        <taxon>Ascodesmidaceae</taxon>
        <taxon>Ascodesmis</taxon>
    </lineage>
</organism>
<keyword evidence="2 7" id="KW-0812">Transmembrane</keyword>
<keyword evidence="10" id="KW-1185">Reference proteome</keyword>
<feature type="transmembrane region" description="Helical" evidence="7">
    <location>
        <begin position="200"/>
        <end position="219"/>
    </location>
</feature>
<feature type="transmembrane region" description="Helical" evidence="7">
    <location>
        <begin position="28"/>
        <end position="49"/>
    </location>
</feature>
<evidence type="ECO:0000256" key="1">
    <source>
        <dbReference type="ARBA" id="ARBA00004141"/>
    </source>
</evidence>
<feature type="transmembrane region" description="Helical" evidence="7">
    <location>
        <begin position="120"/>
        <end position="137"/>
    </location>
</feature>
<evidence type="ECO:0000256" key="2">
    <source>
        <dbReference type="ARBA" id="ARBA00022692"/>
    </source>
</evidence>
<feature type="compositionally biased region" description="Polar residues" evidence="6">
    <location>
        <begin position="418"/>
        <end position="432"/>
    </location>
</feature>
<dbReference type="InterPro" id="IPR049326">
    <property type="entry name" value="Rhodopsin_dom_fungi"/>
</dbReference>
<evidence type="ECO:0000256" key="7">
    <source>
        <dbReference type="SAM" id="Phobius"/>
    </source>
</evidence>
<dbReference type="GO" id="GO:0016020">
    <property type="term" value="C:membrane"/>
    <property type="evidence" value="ECO:0007669"/>
    <property type="project" value="UniProtKB-SubCell"/>
</dbReference>
<feature type="compositionally biased region" description="Low complexity" evidence="6">
    <location>
        <begin position="1"/>
        <end position="18"/>
    </location>
</feature>
<dbReference type="InParanoid" id="A0A4S2N626"/>
<comment type="similarity">
    <text evidence="5">Belongs to the SAT4 family.</text>
</comment>
<gene>
    <name evidence="9" type="ORF">EX30DRAFT_345391</name>
</gene>
<proteinExistence type="inferred from homology"/>
<evidence type="ECO:0000256" key="5">
    <source>
        <dbReference type="ARBA" id="ARBA00038359"/>
    </source>
</evidence>
<dbReference type="Proteomes" id="UP000298138">
    <property type="component" value="Unassembled WGS sequence"/>
</dbReference>
<evidence type="ECO:0000256" key="3">
    <source>
        <dbReference type="ARBA" id="ARBA00022989"/>
    </source>
</evidence>
<dbReference type="PANTHER" id="PTHR33048:SF166">
    <property type="entry name" value="PTH11-LIKE INTEGRAL MEMBRANE PROTEIN"/>
    <property type="match status" value="1"/>
</dbReference>
<evidence type="ECO:0000313" key="9">
    <source>
        <dbReference type="EMBL" id="TGZ84710.1"/>
    </source>
</evidence>
<comment type="subcellular location">
    <subcellularLocation>
        <location evidence="1">Membrane</location>
        <topology evidence="1">Multi-pass membrane protein</topology>
    </subcellularLocation>
</comment>
<dbReference type="Pfam" id="PF20684">
    <property type="entry name" value="Fung_rhodopsin"/>
    <property type="match status" value="1"/>
</dbReference>
<feature type="transmembrane region" description="Helical" evidence="7">
    <location>
        <begin position="264"/>
        <end position="286"/>
    </location>
</feature>
<feature type="transmembrane region" description="Helical" evidence="7">
    <location>
        <begin position="231"/>
        <end position="252"/>
    </location>
</feature>
<dbReference type="OrthoDB" id="5398233at2759"/>
<name>A0A4S2N626_9PEZI</name>
<dbReference type="AlphaFoldDB" id="A0A4S2N626"/>
<protein>
    <recommendedName>
        <fullName evidence="8">Rhodopsin domain-containing protein</fullName>
    </recommendedName>
</protein>
<evidence type="ECO:0000256" key="6">
    <source>
        <dbReference type="SAM" id="MobiDB-lite"/>
    </source>
</evidence>
<evidence type="ECO:0000256" key="4">
    <source>
        <dbReference type="ARBA" id="ARBA00023136"/>
    </source>
</evidence>
<reference evidence="9 10" key="1">
    <citation type="submission" date="2019-04" db="EMBL/GenBank/DDBJ databases">
        <title>Comparative genomics and transcriptomics to analyze fruiting body development in filamentous ascomycetes.</title>
        <authorList>
            <consortium name="DOE Joint Genome Institute"/>
            <person name="Lutkenhaus R."/>
            <person name="Traeger S."/>
            <person name="Breuer J."/>
            <person name="Kuo A."/>
            <person name="Lipzen A."/>
            <person name="Pangilinan J."/>
            <person name="Dilworth D."/>
            <person name="Sandor L."/>
            <person name="Poggeler S."/>
            <person name="Barry K."/>
            <person name="Grigoriev I.V."/>
            <person name="Nowrousian M."/>
        </authorList>
    </citation>
    <scope>NUCLEOTIDE SEQUENCE [LARGE SCALE GENOMIC DNA]</scope>
    <source>
        <strain evidence="9 10">CBS 389.68</strain>
    </source>
</reference>
<keyword evidence="4 7" id="KW-0472">Membrane</keyword>
<dbReference type="EMBL" id="ML220112">
    <property type="protein sequence ID" value="TGZ84710.1"/>
    <property type="molecule type" value="Genomic_DNA"/>
</dbReference>
<accession>A0A4S2N626</accession>
<feature type="region of interest" description="Disordered" evidence="6">
    <location>
        <begin position="324"/>
        <end position="360"/>
    </location>
</feature>
<dbReference type="PANTHER" id="PTHR33048">
    <property type="entry name" value="PTH11-LIKE INTEGRAL MEMBRANE PROTEIN (AFU_ORTHOLOGUE AFUA_5G11245)"/>
    <property type="match status" value="1"/>
</dbReference>
<dbReference type="InterPro" id="IPR052337">
    <property type="entry name" value="SAT4-like"/>
</dbReference>
<feature type="region of interest" description="Disordered" evidence="6">
    <location>
        <begin position="1"/>
        <end position="23"/>
    </location>
</feature>
<feature type="domain" description="Rhodopsin" evidence="8">
    <location>
        <begin position="108"/>
        <end position="287"/>
    </location>
</feature>
<evidence type="ECO:0000259" key="8">
    <source>
        <dbReference type="Pfam" id="PF20684"/>
    </source>
</evidence>
<feature type="transmembrane region" description="Helical" evidence="7">
    <location>
        <begin position="149"/>
        <end position="171"/>
    </location>
</feature>
<sequence length="482" mass="53512">MHTPATSSLLSRLATRSPDPQPESYDRLTLATLIITSTLIIILNSYRIYHHYLRDAKFTKLHYWFAASIIFISLRLGFICVSTISLTATFDRKKFPEEWMSQEEKDRRELGAQMVLPGRATYAMFVWSMKICVLYWIENVIQREKYWGMVFDTTFWVFITTLVAVVGITFLECQPMKLYWQIYPDPGKCTHAQIQLVSMASLNIFTDIILILIPLPVLLRIHLPVFRKLQLAALFSVSLFVITVTIIRMPLIVQSGSLQKLRSFWASVECFAAAIVANAPLFNSIFQDWLAKRRINSPNLKMRTGDGDAAGGGAGLGDVRETITNGKKRKARAPVTGVDSNGSLTRHEIEPGGGIEIGGEKNWKLSPSLNRPSIYSTNGIGGQGRKGSVGWGVGMGNTSPRSPGPDWAELQNRPVLGSTWNSYTSASETKPATTGAGDEEGDSTDNVRGFGLGYAESPPDRPPSSITKPPTTVEESWFRHDA</sequence>